<dbReference type="Proteomes" id="UP000000748">
    <property type="component" value="Chromosome"/>
</dbReference>
<dbReference type="AlphaFoldDB" id="B7MZE7"/>
<reference evidence="3" key="1">
    <citation type="journal article" date="2009" name="PLoS Genet.">
        <title>Organised genome dynamics in the Escherichia coli species results in highly diverse adaptive paths.</title>
        <authorList>
            <person name="Touchon M."/>
            <person name="Hoede C."/>
            <person name="Tenaillon O."/>
            <person name="Barbe V."/>
            <person name="Baeriswyl S."/>
            <person name="Bidet P."/>
            <person name="Bingen E."/>
            <person name="Bonacorsi S."/>
            <person name="Bouchier C."/>
            <person name="Bouvet O."/>
            <person name="Calteau A."/>
            <person name="Chiapello H."/>
            <person name="Clermont O."/>
            <person name="Cruveiller S."/>
            <person name="Danchin A."/>
            <person name="Diard M."/>
            <person name="Dossat C."/>
            <person name="Karoui M.E."/>
            <person name="Frapy E."/>
            <person name="Garry L."/>
            <person name="Ghigo J.M."/>
            <person name="Gilles A.M."/>
            <person name="Johnson J."/>
            <person name="Le Bouguenec C."/>
            <person name="Lescat M."/>
            <person name="Mangenot S."/>
            <person name="Martinez-Jehanne V."/>
            <person name="Matic I."/>
            <person name="Nassif X."/>
            <person name="Oztas S."/>
            <person name="Petit M.A."/>
            <person name="Pichon C."/>
            <person name="Rouy Z."/>
            <person name="Ruf C.S."/>
            <person name="Schneider D."/>
            <person name="Tourret J."/>
            <person name="Vacherie B."/>
            <person name="Vallenet D."/>
            <person name="Medigue C."/>
            <person name="Rocha E.P.C."/>
            <person name="Denamur E."/>
        </authorList>
    </citation>
    <scope>NUCLEOTIDE SEQUENCE [LARGE SCALE GENOMIC DNA]</scope>
    <source>
        <strain evidence="3">ED1a</strain>
    </source>
</reference>
<evidence type="ECO:0000313" key="2">
    <source>
        <dbReference type="EMBL" id="CAR09465.2"/>
    </source>
</evidence>
<evidence type="ECO:0000256" key="1">
    <source>
        <dbReference type="SAM" id="MobiDB-lite"/>
    </source>
</evidence>
<evidence type="ECO:0000313" key="3">
    <source>
        <dbReference type="Proteomes" id="UP000000748"/>
    </source>
</evidence>
<organism evidence="2 3">
    <name type="scientific">Escherichia coli O81 (strain ED1a)</name>
    <dbReference type="NCBI Taxonomy" id="585397"/>
    <lineage>
        <taxon>Bacteria</taxon>
        <taxon>Pseudomonadati</taxon>
        <taxon>Pseudomonadota</taxon>
        <taxon>Gammaproteobacteria</taxon>
        <taxon>Enterobacterales</taxon>
        <taxon>Enterobacteriaceae</taxon>
        <taxon>Escherichia</taxon>
    </lineage>
</organism>
<accession>B7MZE7</accession>
<name>B7MZE7_ECO81</name>
<dbReference type="KEGG" id="ecq:ECED1_3305"/>
<gene>
    <name evidence="2" type="ordered locus">ECED1_3305</name>
</gene>
<proteinExistence type="predicted"/>
<evidence type="ECO:0008006" key="4">
    <source>
        <dbReference type="Google" id="ProtNLM"/>
    </source>
</evidence>
<dbReference type="EMBL" id="CU928162">
    <property type="protein sequence ID" value="CAR09465.2"/>
    <property type="molecule type" value="Genomic_DNA"/>
</dbReference>
<sequence>MRKTKRNSRAKRNRYVMIEKVRKNGLFYRAETGVRVNIPGITATHRGGPMNDRSPTEIIHGIIEEQEERELTLMIAEQIERQRKQEATQLVINTTAGNYARVVAEVMRRDGIELNGQDCLVIRTRVLDMLAARQKREQRQSAAPYQWKTPERLRR</sequence>
<feature type="region of interest" description="Disordered" evidence="1">
    <location>
        <begin position="134"/>
        <end position="155"/>
    </location>
</feature>
<dbReference type="HOGENOM" id="CLU_1692733_0_0_6"/>
<protein>
    <recommendedName>
        <fullName evidence="4">Prophage protein</fullName>
    </recommendedName>
</protein>